<keyword evidence="2" id="KW-0132">Cell division</keyword>
<keyword evidence="3" id="KW-0498">Mitosis</keyword>
<keyword evidence="4" id="KW-0833">Ubl conjugation pathway</keyword>
<sequence>MDSTFNYVHWEKSFLPILADDWIYDKPLQELITVPEEFDFDAIVQFDSKKTKKSEKTEWKPNPMES</sequence>
<reference evidence="6 7" key="1">
    <citation type="submission" date="2024-04" db="EMBL/GenBank/DDBJ databases">
        <title>genome sequences of Mucor flavus KT1a and Helicostylum pulchrum KT1b strains isolated from the surface of a dry-aged beef.</title>
        <authorList>
            <person name="Toyotome T."/>
            <person name="Hosono M."/>
            <person name="Torimaru M."/>
            <person name="Fukuda K."/>
            <person name="Mikami N."/>
        </authorList>
    </citation>
    <scope>NUCLEOTIDE SEQUENCE [LARGE SCALE GENOMIC DNA]</scope>
    <source>
        <strain evidence="6 7">KT1a</strain>
    </source>
</reference>
<evidence type="ECO:0000256" key="2">
    <source>
        <dbReference type="ARBA" id="ARBA00022618"/>
    </source>
</evidence>
<evidence type="ECO:0000256" key="4">
    <source>
        <dbReference type="ARBA" id="ARBA00022786"/>
    </source>
</evidence>
<accession>A0ABP9Z338</accession>
<evidence type="ECO:0000313" key="7">
    <source>
        <dbReference type="Proteomes" id="UP001473302"/>
    </source>
</evidence>
<evidence type="ECO:0000256" key="1">
    <source>
        <dbReference type="ARBA" id="ARBA00006940"/>
    </source>
</evidence>
<comment type="similarity">
    <text evidence="1">Belongs to the APC13 family.</text>
</comment>
<dbReference type="Pfam" id="PF05839">
    <property type="entry name" value="Apc13p"/>
    <property type="match status" value="1"/>
</dbReference>
<protein>
    <submittedName>
        <fullName evidence="6">Uncharacterized protein</fullName>
    </submittedName>
</protein>
<dbReference type="Proteomes" id="UP001473302">
    <property type="component" value="Unassembled WGS sequence"/>
</dbReference>
<evidence type="ECO:0000256" key="5">
    <source>
        <dbReference type="ARBA" id="ARBA00023306"/>
    </source>
</evidence>
<proteinExistence type="inferred from homology"/>
<comment type="caution">
    <text evidence="6">The sequence shown here is derived from an EMBL/GenBank/DDBJ whole genome shotgun (WGS) entry which is preliminary data.</text>
</comment>
<dbReference type="InterPro" id="IPR008401">
    <property type="entry name" value="Apc13"/>
</dbReference>
<evidence type="ECO:0000313" key="6">
    <source>
        <dbReference type="EMBL" id="GAA5813519.1"/>
    </source>
</evidence>
<keyword evidence="7" id="KW-1185">Reference proteome</keyword>
<keyword evidence="5" id="KW-0131">Cell cycle</keyword>
<organism evidence="6 7">
    <name type="scientific">Mucor flavus</name>
    <dbReference type="NCBI Taxonomy" id="439312"/>
    <lineage>
        <taxon>Eukaryota</taxon>
        <taxon>Fungi</taxon>
        <taxon>Fungi incertae sedis</taxon>
        <taxon>Mucoromycota</taxon>
        <taxon>Mucoromycotina</taxon>
        <taxon>Mucoromycetes</taxon>
        <taxon>Mucorales</taxon>
        <taxon>Mucorineae</taxon>
        <taxon>Mucoraceae</taxon>
        <taxon>Mucor</taxon>
    </lineage>
</organism>
<name>A0ABP9Z338_9FUNG</name>
<evidence type="ECO:0000256" key="3">
    <source>
        <dbReference type="ARBA" id="ARBA00022776"/>
    </source>
</evidence>
<gene>
    <name evidence="6" type="ORF">MFLAVUS_006997</name>
</gene>
<dbReference type="EMBL" id="BAABUK010000017">
    <property type="protein sequence ID" value="GAA5813519.1"/>
    <property type="molecule type" value="Genomic_DNA"/>
</dbReference>